<evidence type="ECO:0000313" key="1">
    <source>
        <dbReference type="EMBL" id="KAH1183751.1"/>
    </source>
</evidence>
<gene>
    <name evidence="1" type="ORF">KIL84_014367</name>
</gene>
<proteinExistence type="predicted"/>
<dbReference type="Proteomes" id="UP000827986">
    <property type="component" value="Unassembled WGS sequence"/>
</dbReference>
<accession>A0A9D4B7L8</accession>
<keyword evidence="2" id="KW-1185">Reference proteome</keyword>
<protein>
    <submittedName>
        <fullName evidence="1">Uncharacterized protein</fullName>
    </submittedName>
</protein>
<dbReference type="AlphaFoldDB" id="A0A9D4B7L8"/>
<dbReference type="EMBL" id="JAHDVG010000465">
    <property type="protein sequence ID" value="KAH1183751.1"/>
    <property type="molecule type" value="Genomic_DNA"/>
</dbReference>
<evidence type="ECO:0000313" key="2">
    <source>
        <dbReference type="Proteomes" id="UP000827986"/>
    </source>
</evidence>
<name>A0A9D4B7L8_9SAUR</name>
<reference evidence="1" key="1">
    <citation type="submission" date="2021-09" db="EMBL/GenBank/DDBJ databases">
        <title>The genome of Mauremys mutica provides insights into the evolution of semi-aquatic lifestyle.</title>
        <authorList>
            <person name="Gong S."/>
            <person name="Gao Y."/>
        </authorList>
    </citation>
    <scope>NUCLEOTIDE SEQUENCE</scope>
    <source>
        <strain evidence="1">MM-2020</strain>
        <tissue evidence="1">Muscle</tissue>
    </source>
</reference>
<sequence length="79" mass="8712">MGIFSFRLESSKLGLDSTCYLPLGNLYQGSYQQDCGKKKISAYPIALGPICSYSHRDGNLTMLIFILGQGWHHTDVLAA</sequence>
<organism evidence="1 2">
    <name type="scientific">Mauremys mutica</name>
    <name type="common">yellowpond turtle</name>
    <dbReference type="NCBI Taxonomy" id="74926"/>
    <lineage>
        <taxon>Eukaryota</taxon>
        <taxon>Metazoa</taxon>
        <taxon>Chordata</taxon>
        <taxon>Craniata</taxon>
        <taxon>Vertebrata</taxon>
        <taxon>Euteleostomi</taxon>
        <taxon>Archelosauria</taxon>
        <taxon>Testudinata</taxon>
        <taxon>Testudines</taxon>
        <taxon>Cryptodira</taxon>
        <taxon>Durocryptodira</taxon>
        <taxon>Testudinoidea</taxon>
        <taxon>Geoemydidae</taxon>
        <taxon>Geoemydinae</taxon>
        <taxon>Mauremys</taxon>
    </lineage>
</organism>
<comment type="caution">
    <text evidence="1">The sequence shown here is derived from an EMBL/GenBank/DDBJ whole genome shotgun (WGS) entry which is preliminary data.</text>
</comment>